<name>A0A0F9B1H2_9ZZZZ</name>
<sequence length="59" mass="6794">MSYEEMLRLGRNVPIGDPMFQGKTGQYFSERMQKLKAEVGQAEHVRISKSIGWNSPHEL</sequence>
<comment type="caution">
    <text evidence="1">The sequence shown here is derived from an EMBL/GenBank/DDBJ whole genome shotgun (WGS) entry which is preliminary data.</text>
</comment>
<accession>A0A0F9B1H2</accession>
<evidence type="ECO:0000313" key="1">
    <source>
        <dbReference type="EMBL" id="KKK84514.1"/>
    </source>
</evidence>
<dbReference type="EMBL" id="LAZR01051741">
    <property type="protein sequence ID" value="KKK84514.1"/>
    <property type="molecule type" value="Genomic_DNA"/>
</dbReference>
<proteinExistence type="predicted"/>
<organism evidence="1">
    <name type="scientific">marine sediment metagenome</name>
    <dbReference type="NCBI Taxonomy" id="412755"/>
    <lineage>
        <taxon>unclassified sequences</taxon>
        <taxon>metagenomes</taxon>
        <taxon>ecological metagenomes</taxon>
    </lineage>
</organism>
<dbReference type="AlphaFoldDB" id="A0A0F9B1H2"/>
<gene>
    <name evidence="1" type="ORF">LCGC14_2782590</name>
</gene>
<reference evidence="1" key="1">
    <citation type="journal article" date="2015" name="Nature">
        <title>Complex archaea that bridge the gap between prokaryotes and eukaryotes.</title>
        <authorList>
            <person name="Spang A."/>
            <person name="Saw J.H."/>
            <person name="Jorgensen S.L."/>
            <person name="Zaremba-Niedzwiedzka K."/>
            <person name="Martijn J."/>
            <person name="Lind A.E."/>
            <person name="van Eijk R."/>
            <person name="Schleper C."/>
            <person name="Guy L."/>
            <person name="Ettema T.J."/>
        </authorList>
    </citation>
    <scope>NUCLEOTIDE SEQUENCE</scope>
</reference>
<feature type="non-terminal residue" evidence="1">
    <location>
        <position position="59"/>
    </location>
</feature>
<protein>
    <submittedName>
        <fullName evidence="1">Uncharacterized protein</fullName>
    </submittedName>
</protein>